<dbReference type="AlphaFoldDB" id="A0AAU8M265"/>
<evidence type="ECO:0000313" key="1">
    <source>
        <dbReference type="EMBL" id="XCN75141.1"/>
    </source>
</evidence>
<name>A0AAU8M265_9BACT</name>
<accession>A0AAU8M265</accession>
<dbReference type="EMBL" id="CP159373">
    <property type="protein sequence ID" value="XCN75141.1"/>
    <property type="molecule type" value="Genomic_DNA"/>
</dbReference>
<dbReference type="KEGG" id="eaj:Q3M24_10525"/>
<gene>
    <name evidence="1" type="ORF">Q3M24_10525</name>
</gene>
<proteinExistence type="predicted"/>
<reference evidence="1" key="2">
    <citation type="submission" date="2024-06" db="EMBL/GenBank/DDBJ databases">
        <authorList>
            <person name="Plum-Jensen L.E."/>
            <person name="Schramm A."/>
            <person name="Marshall I.P.G."/>
        </authorList>
    </citation>
    <scope>NUCLEOTIDE SEQUENCE</scope>
    <source>
        <strain evidence="1">Rat1</strain>
    </source>
</reference>
<organism evidence="1">
    <name type="scientific">Candidatus Electrothrix aestuarii</name>
    <dbReference type="NCBI Taxonomy" id="3062594"/>
    <lineage>
        <taxon>Bacteria</taxon>
        <taxon>Pseudomonadati</taxon>
        <taxon>Thermodesulfobacteriota</taxon>
        <taxon>Desulfobulbia</taxon>
        <taxon>Desulfobulbales</taxon>
        <taxon>Desulfobulbaceae</taxon>
        <taxon>Candidatus Electrothrix</taxon>
    </lineage>
</organism>
<sequence length="49" mass="5825">MLEPYVKRHVGNQENFNTEIDKVIKKELPEFEEYAKEIKAYAADYFGVE</sequence>
<reference evidence="1" key="1">
    <citation type="journal article" date="2024" name="Syst. Appl. Microbiol.">
        <title>First single-strain enrichments of Electrothrix cable bacteria, description of E. aestuarii sp. nov. and E. rattekaaiensis sp. nov., and proposal of a cable bacteria taxonomy following the rules of the SeqCode.</title>
        <authorList>
            <person name="Plum-Jensen L.E."/>
            <person name="Schramm A."/>
            <person name="Marshall I.P.G."/>
        </authorList>
    </citation>
    <scope>NUCLEOTIDE SEQUENCE</scope>
    <source>
        <strain evidence="1">Rat1</strain>
    </source>
</reference>
<protein>
    <submittedName>
        <fullName evidence="1">Uncharacterized protein</fullName>
    </submittedName>
</protein>